<dbReference type="PANTHER" id="PTHR46746:SF9">
    <property type="entry name" value="CD209 ANTIGEN-LIKE PROTEIN C-LIKE"/>
    <property type="match status" value="1"/>
</dbReference>
<keyword evidence="1" id="KW-0430">Lectin</keyword>
<dbReference type="Pfam" id="PF00059">
    <property type="entry name" value="Lectin_C"/>
    <property type="match status" value="1"/>
</dbReference>
<keyword evidence="2" id="KW-1015">Disulfide bond</keyword>
<dbReference type="GO" id="GO:0030246">
    <property type="term" value="F:carbohydrate binding"/>
    <property type="evidence" value="ECO:0007669"/>
    <property type="project" value="UniProtKB-KW"/>
</dbReference>
<dbReference type="InterPro" id="IPR016186">
    <property type="entry name" value="C-type_lectin-like/link_sf"/>
</dbReference>
<dbReference type="GeneTree" id="ENSGT00940000160666"/>
<organism evidence="4 5">
    <name type="scientific">Sphenodon punctatus</name>
    <name type="common">Tuatara</name>
    <name type="synonym">Hatteria punctata</name>
    <dbReference type="NCBI Taxonomy" id="8508"/>
    <lineage>
        <taxon>Eukaryota</taxon>
        <taxon>Metazoa</taxon>
        <taxon>Chordata</taxon>
        <taxon>Craniata</taxon>
        <taxon>Vertebrata</taxon>
        <taxon>Euteleostomi</taxon>
        <taxon>Lepidosauria</taxon>
        <taxon>Sphenodontia</taxon>
        <taxon>Sphenodontidae</taxon>
        <taxon>Sphenodon</taxon>
    </lineage>
</organism>
<protein>
    <recommendedName>
        <fullName evidence="3">C-type lectin domain-containing protein</fullName>
    </recommendedName>
</protein>
<evidence type="ECO:0000256" key="1">
    <source>
        <dbReference type="ARBA" id="ARBA00022734"/>
    </source>
</evidence>
<dbReference type="InterPro" id="IPR051379">
    <property type="entry name" value="C-type_Lectin_Receptor_IMM"/>
</dbReference>
<name>A0A8D0G7R7_SPHPU</name>
<dbReference type="PROSITE" id="PS50041">
    <property type="entry name" value="C_TYPE_LECTIN_2"/>
    <property type="match status" value="1"/>
</dbReference>
<evidence type="ECO:0000259" key="3">
    <source>
        <dbReference type="PROSITE" id="PS50041"/>
    </source>
</evidence>
<evidence type="ECO:0000313" key="4">
    <source>
        <dbReference type="Ensembl" id="ENSSPUP00000002556.1"/>
    </source>
</evidence>
<dbReference type="Gene3D" id="3.10.100.10">
    <property type="entry name" value="Mannose-Binding Protein A, subunit A"/>
    <property type="match status" value="1"/>
</dbReference>
<dbReference type="PANTHER" id="PTHR46746">
    <property type="entry name" value="KILLER CELL LECTIN-LIKE RECEPTOR SUBFAMILY F MEMBER 2"/>
    <property type="match status" value="1"/>
</dbReference>
<dbReference type="InterPro" id="IPR016187">
    <property type="entry name" value="CTDL_fold"/>
</dbReference>
<reference evidence="4" key="2">
    <citation type="submission" date="2025-09" db="UniProtKB">
        <authorList>
            <consortium name="Ensembl"/>
        </authorList>
    </citation>
    <scope>IDENTIFICATION</scope>
</reference>
<proteinExistence type="predicted"/>
<evidence type="ECO:0000313" key="5">
    <source>
        <dbReference type="Proteomes" id="UP000694392"/>
    </source>
</evidence>
<feature type="domain" description="C-type lectin" evidence="3">
    <location>
        <begin position="102"/>
        <end position="178"/>
    </location>
</feature>
<dbReference type="Proteomes" id="UP000694392">
    <property type="component" value="Unplaced"/>
</dbReference>
<dbReference type="SUPFAM" id="SSF56436">
    <property type="entry name" value="C-type lectin-like"/>
    <property type="match status" value="1"/>
</dbReference>
<reference evidence="4" key="1">
    <citation type="submission" date="2025-08" db="UniProtKB">
        <authorList>
            <consortium name="Ensembl"/>
        </authorList>
    </citation>
    <scope>IDENTIFICATION</scope>
</reference>
<accession>A0A8D0G7R7</accession>
<evidence type="ECO:0000256" key="2">
    <source>
        <dbReference type="ARBA" id="ARBA00023157"/>
    </source>
</evidence>
<dbReference type="InterPro" id="IPR001304">
    <property type="entry name" value="C-type_lectin-like"/>
</dbReference>
<dbReference type="Ensembl" id="ENSSPUT00000002706.1">
    <property type="protein sequence ID" value="ENSSPUP00000002556.1"/>
    <property type="gene ID" value="ENSSPUG00000001977.1"/>
</dbReference>
<sequence>ERALCDPKACILSSRDFGPLKYLFSNILFPSPTFGTNLATALSLLSNVGQSHREQSCLGKDCTLFSGECRRWKLYLHQLPDSFSPFFSGQVLTCCPAGWKRFQSSCYYFSDDQMNWNASEKNCTGMGSHLVVITTKAEQDYLFKSVNGTITSQPRNYCIGLAGRETENWWHWVDKTPLKDSAA</sequence>
<dbReference type="AlphaFoldDB" id="A0A8D0G7R7"/>
<keyword evidence="5" id="KW-1185">Reference proteome</keyword>